<gene>
    <name evidence="1" type="ORF">GCM10008983_14940</name>
</gene>
<dbReference type="EMBL" id="BAAADM010000039">
    <property type="protein sequence ID" value="GAA0439073.1"/>
    <property type="molecule type" value="Genomic_DNA"/>
</dbReference>
<accession>A0ABP3J463</accession>
<reference evidence="2" key="1">
    <citation type="journal article" date="2019" name="Int. J. Syst. Evol. Microbiol.">
        <title>The Global Catalogue of Microorganisms (GCM) 10K type strain sequencing project: providing services to taxonomists for standard genome sequencing and annotation.</title>
        <authorList>
            <consortium name="The Broad Institute Genomics Platform"/>
            <consortium name="The Broad Institute Genome Sequencing Center for Infectious Disease"/>
            <person name="Wu L."/>
            <person name="Ma J."/>
        </authorList>
    </citation>
    <scope>NUCLEOTIDE SEQUENCE [LARGE SCALE GENOMIC DNA]</scope>
    <source>
        <strain evidence="2">JCM 12149</strain>
    </source>
</reference>
<dbReference type="PROSITE" id="PS51257">
    <property type="entry name" value="PROKAR_LIPOPROTEIN"/>
    <property type="match status" value="1"/>
</dbReference>
<keyword evidence="2" id="KW-1185">Reference proteome</keyword>
<evidence type="ECO:0000313" key="2">
    <source>
        <dbReference type="Proteomes" id="UP001501459"/>
    </source>
</evidence>
<protein>
    <submittedName>
        <fullName evidence="1">Uncharacterized protein</fullName>
    </submittedName>
</protein>
<dbReference type="RefSeq" id="WP_343752171.1">
    <property type="nucleotide sequence ID" value="NZ_BAAADM010000039.1"/>
</dbReference>
<name>A0ABP3J463_9BACI</name>
<evidence type="ECO:0000313" key="1">
    <source>
        <dbReference type="EMBL" id="GAA0439073.1"/>
    </source>
</evidence>
<sequence length="51" mass="5698">MVRTKTLVFFFSILLLIAILASCSKENLALDENVSSIEVYKFDEDTLGVAE</sequence>
<organism evidence="1 2">
    <name type="scientific">Lentibacillus halophilus</name>
    <dbReference type="NCBI Taxonomy" id="295065"/>
    <lineage>
        <taxon>Bacteria</taxon>
        <taxon>Bacillati</taxon>
        <taxon>Bacillota</taxon>
        <taxon>Bacilli</taxon>
        <taxon>Bacillales</taxon>
        <taxon>Bacillaceae</taxon>
        <taxon>Lentibacillus</taxon>
    </lineage>
</organism>
<comment type="caution">
    <text evidence="1">The sequence shown here is derived from an EMBL/GenBank/DDBJ whole genome shotgun (WGS) entry which is preliminary data.</text>
</comment>
<proteinExistence type="predicted"/>
<dbReference type="Proteomes" id="UP001501459">
    <property type="component" value="Unassembled WGS sequence"/>
</dbReference>